<reference evidence="2 3" key="1">
    <citation type="submission" date="2015-01" db="EMBL/GenBank/DDBJ databases">
        <title>Erwinia tracheiphila.</title>
        <authorList>
            <person name="Shapiro L.R."/>
        </authorList>
    </citation>
    <scope>NUCLEOTIDE SEQUENCE [LARGE SCALE GENOMIC DNA]</scope>
    <source>
        <strain evidence="2 3">BuffGH</strain>
    </source>
</reference>
<feature type="coiled-coil region" evidence="1">
    <location>
        <begin position="60"/>
        <end position="87"/>
    </location>
</feature>
<dbReference type="STRING" id="65700.SY86_24070"/>
<keyword evidence="1" id="KW-0175">Coiled coil</keyword>
<keyword evidence="3" id="KW-1185">Reference proteome</keyword>
<organism evidence="2 3">
    <name type="scientific">Erwinia tracheiphila</name>
    <dbReference type="NCBI Taxonomy" id="65700"/>
    <lineage>
        <taxon>Bacteria</taxon>
        <taxon>Pseudomonadati</taxon>
        <taxon>Pseudomonadota</taxon>
        <taxon>Gammaproteobacteria</taxon>
        <taxon>Enterobacterales</taxon>
        <taxon>Erwiniaceae</taxon>
        <taxon>Erwinia</taxon>
    </lineage>
</organism>
<evidence type="ECO:0000256" key="1">
    <source>
        <dbReference type="SAM" id="Coils"/>
    </source>
</evidence>
<evidence type="ECO:0000313" key="3">
    <source>
        <dbReference type="Proteomes" id="UP000033924"/>
    </source>
</evidence>
<dbReference type="PATRIC" id="fig|65700.7.peg.5962"/>
<dbReference type="AlphaFoldDB" id="A0A0M2K583"/>
<gene>
    <name evidence="2" type="ORF">SY86_24070</name>
</gene>
<evidence type="ECO:0000313" key="2">
    <source>
        <dbReference type="EMBL" id="KKF34114.1"/>
    </source>
</evidence>
<comment type="caution">
    <text evidence="2">The sequence shown here is derived from an EMBL/GenBank/DDBJ whole genome shotgun (WGS) entry which is preliminary data.</text>
</comment>
<protein>
    <recommendedName>
        <fullName evidence="4">Lysis protein</fullName>
    </recommendedName>
</protein>
<evidence type="ECO:0008006" key="4">
    <source>
        <dbReference type="Google" id="ProtNLM"/>
    </source>
</evidence>
<dbReference type="EMBL" id="JXNU01000005">
    <property type="protein sequence ID" value="KKF34114.1"/>
    <property type="molecule type" value="Genomic_DNA"/>
</dbReference>
<dbReference type="Proteomes" id="UP000033924">
    <property type="component" value="Unassembled WGS sequence"/>
</dbReference>
<proteinExistence type="predicted"/>
<name>A0A0M2K583_9GAMM</name>
<sequence length="149" mass="16353">MISLLRSCGGYIVAGIICLISGFKLGNTMTTARLMPQISAAERALSDARYAFSEDQKNAAELHNRTLREATDRLKALDTANEQLTADLYATTQVLAEAKQQYDRSIPDAIKNDGKTYTGLGPDSLRVYITAFGYEPLPVITVCPDYRTP</sequence>
<dbReference type="RefSeq" id="WP_046372380.1">
    <property type="nucleotide sequence ID" value="NZ_JXNU01000005.1"/>
</dbReference>
<accession>A0A0M2K583</accession>